<evidence type="ECO:0000313" key="1">
    <source>
        <dbReference type="EMBL" id="BFF93841.1"/>
    </source>
</evidence>
<dbReference type="Proteomes" id="UP001500889">
    <property type="component" value="Chromosome U"/>
</dbReference>
<sequence>MLLEFVLRTVSGTPHHPPDIFPLHANESPGHIKRDHIYALCVLLSHQIVYINILFATTSQQGKESNLWL</sequence>
<gene>
    <name evidence="1" type="ORF">DMAD_11609</name>
</gene>
<proteinExistence type="predicted"/>
<keyword evidence="2" id="KW-1185">Reference proteome</keyword>
<protein>
    <submittedName>
        <fullName evidence="1">Uncharacterized protein</fullName>
    </submittedName>
</protein>
<evidence type="ECO:0000313" key="2">
    <source>
        <dbReference type="Proteomes" id="UP001500889"/>
    </source>
</evidence>
<organism evidence="1 2">
    <name type="scientific">Drosophila madeirensis</name>
    <name type="common">Fruit fly</name>
    <dbReference type="NCBI Taxonomy" id="30013"/>
    <lineage>
        <taxon>Eukaryota</taxon>
        <taxon>Metazoa</taxon>
        <taxon>Ecdysozoa</taxon>
        <taxon>Arthropoda</taxon>
        <taxon>Hexapoda</taxon>
        <taxon>Insecta</taxon>
        <taxon>Pterygota</taxon>
        <taxon>Neoptera</taxon>
        <taxon>Endopterygota</taxon>
        <taxon>Diptera</taxon>
        <taxon>Brachycera</taxon>
        <taxon>Muscomorpha</taxon>
        <taxon>Ephydroidea</taxon>
        <taxon>Drosophilidae</taxon>
        <taxon>Drosophila</taxon>
        <taxon>Sophophora</taxon>
    </lineage>
</organism>
<dbReference type="EMBL" id="AP029264">
    <property type="protein sequence ID" value="BFF93841.1"/>
    <property type="molecule type" value="Genomic_DNA"/>
</dbReference>
<name>A0AAU9FDT1_DROMD</name>
<accession>A0AAU9FDT1</accession>
<reference evidence="1 2" key="1">
    <citation type="submission" date="2024-02" db="EMBL/GenBank/DDBJ databases">
        <title>A chromosome-level genome assembly of Drosophila madeirensis, a fruit fly species endemic to Madeira island.</title>
        <authorList>
            <person name="Tomihara K."/>
            <person name="Llopart A."/>
            <person name="Yamamoto D."/>
        </authorList>
    </citation>
    <scope>NUCLEOTIDE SEQUENCE [LARGE SCALE GENOMIC DNA]</scope>
    <source>
        <strain evidence="1 2">RF1</strain>
    </source>
</reference>
<dbReference type="AlphaFoldDB" id="A0AAU9FDT1"/>